<dbReference type="InterPro" id="IPR034505">
    <property type="entry name" value="Coproporphyrinogen-III_oxidase"/>
</dbReference>
<name>A0ABQ4TB26_METOR</name>
<dbReference type="InterPro" id="IPR006638">
    <property type="entry name" value="Elp3/MiaA/NifB-like_rSAM"/>
</dbReference>
<dbReference type="PROSITE" id="PS51918">
    <property type="entry name" value="RADICAL_SAM"/>
    <property type="match status" value="1"/>
</dbReference>
<evidence type="ECO:0000256" key="14">
    <source>
        <dbReference type="PIRNR" id="PIRNR000167"/>
    </source>
</evidence>
<evidence type="ECO:0000256" key="3">
    <source>
        <dbReference type="ARBA" id="ARBA00005493"/>
    </source>
</evidence>
<keyword evidence="10 14" id="KW-0408">Iron</keyword>
<evidence type="ECO:0000256" key="4">
    <source>
        <dbReference type="ARBA" id="ARBA00011245"/>
    </source>
</evidence>
<dbReference type="EMBL" id="BPQV01000012">
    <property type="protein sequence ID" value="GJE28875.1"/>
    <property type="molecule type" value="Genomic_DNA"/>
</dbReference>
<comment type="catalytic activity">
    <reaction evidence="13 14">
        <text>coproporphyrinogen III + 2 S-adenosyl-L-methionine = protoporphyrinogen IX + 2 5'-deoxyadenosine + 2 L-methionine + 2 CO2</text>
        <dbReference type="Rhea" id="RHEA:15425"/>
        <dbReference type="ChEBI" id="CHEBI:16526"/>
        <dbReference type="ChEBI" id="CHEBI:17319"/>
        <dbReference type="ChEBI" id="CHEBI:57307"/>
        <dbReference type="ChEBI" id="CHEBI:57309"/>
        <dbReference type="ChEBI" id="CHEBI:57844"/>
        <dbReference type="ChEBI" id="CHEBI:59789"/>
        <dbReference type="EC" id="1.3.98.3"/>
    </reaction>
</comment>
<dbReference type="SUPFAM" id="SSF102114">
    <property type="entry name" value="Radical SAM enzymes"/>
    <property type="match status" value="1"/>
</dbReference>
<dbReference type="InterPro" id="IPR007197">
    <property type="entry name" value="rSAM"/>
</dbReference>
<keyword evidence="6 14" id="KW-0963">Cytoplasm</keyword>
<evidence type="ECO:0000256" key="2">
    <source>
        <dbReference type="ARBA" id="ARBA00004785"/>
    </source>
</evidence>
<evidence type="ECO:0000313" key="16">
    <source>
        <dbReference type="EMBL" id="GJE28875.1"/>
    </source>
</evidence>
<comment type="pathway">
    <text evidence="2 14">Porphyrin-containing compound metabolism; protoporphyrin-IX biosynthesis; protoporphyrinogen-IX from coproporphyrinogen-III (AdoMet route): step 1/1.</text>
</comment>
<comment type="caution">
    <text evidence="16">The sequence shown here is derived from an EMBL/GenBank/DDBJ whole genome shotgun (WGS) entry which is preliminary data.</text>
</comment>
<evidence type="ECO:0000256" key="11">
    <source>
        <dbReference type="ARBA" id="ARBA00023014"/>
    </source>
</evidence>
<comment type="subcellular location">
    <subcellularLocation>
        <location evidence="1 14">Cytoplasm</location>
    </subcellularLocation>
</comment>
<keyword evidence="5 14" id="KW-0004">4Fe-4S</keyword>
<protein>
    <recommendedName>
        <fullName evidence="14">Coproporphyrinogen-III oxidase</fullName>
        <ecNumber evidence="14">1.3.98.3</ecNumber>
    </recommendedName>
</protein>
<dbReference type="PIRSF" id="PIRSF000167">
    <property type="entry name" value="HemN"/>
    <property type="match status" value="1"/>
</dbReference>
<feature type="domain" description="Radical SAM core" evidence="15">
    <location>
        <begin position="42"/>
        <end position="274"/>
    </location>
</feature>
<evidence type="ECO:0000256" key="9">
    <source>
        <dbReference type="ARBA" id="ARBA00023002"/>
    </source>
</evidence>
<dbReference type="Pfam" id="PF06969">
    <property type="entry name" value="HemN_C"/>
    <property type="match status" value="1"/>
</dbReference>
<keyword evidence="7 14" id="KW-0949">S-adenosyl-L-methionine</keyword>
<dbReference type="PANTHER" id="PTHR13932:SF6">
    <property type="entry name" value="OXYGEN-INDEPENDENT COPROPORPHYRINOGEN III OXIDASE"/>
    <property type="match status" value="1"/>
</dbReference>
<dbReference type="InterPro" id="IPR013785">
    <property type="entry name" value="Aldolase_TIM"/>
</dbReference>
<dbReference type="CDD" id="cd01335">
    <property type="entry name" value="Radical_SAM"/>
    <property type="match status" value="1"/>
</dbReference>
<evidence type="ECO:0000256" key="10">
    <source>
        <dbReference type="ARBA" id="ARBA00023004"/>
    </source>
</evidence>
<dbReference type="PANTHER" id="PTHR13932">
    <property type="entry name" value="COPROPORPHYRINIGEN III OXIDASE"/>
    <property type="match status" value="1"/>
</dbReference>
<dbReference type="SFLD" id="SFLDS00029">
    <property type="entry name" value="Radical_SAM"/>
    <property type="match status" value="1"/>
</dbReference>
<dbReference type="Pfam" id="PF04055">
    <property type="entry name" value="Radical_SAM"/>
    <property type="match status" value="1"/>
</dbReference>
<dbReference type="InterPro" id="IPR010723">
    <property type="entry name" value="HemN_C"/>
</dbReference>
<gene>
    <name evidence="16" type="primary">hemN</name>
    <name evidence="16" type="ORF">LKMONMHP_3749</name>
</gene>
<proteinExistence type="inferred from homology"/>
<comment type="subunit">
    <text evidence="4">Monomer.</text>
</comment>
<dbReference type="InterPro" id="IPR058240">
    <property type="entry name" value="rSAM_sf"/>
</dbReference>
<dbReference type="SFLD" id="SFLDG01065">
    <property type="entry name" value="anaerobic_coproporphyrinogen-I"/>
    <property type="match status" value="1"/>
</dbReference>
<evidence type="ECO:0000256" key="8">
    <source>
        <dbReference type="ARBA" id="ARBA00022723"/>
    </source>
</evidence>
<dbReference type="Proteomes" id="UP001055156">
    <property type="component" value="Unassembled WGS sequence"/>
</dbReference>
<keyword evidence="9 14" id="KW-0560">Oxidoreductase</keyword>
<evidence type="ECO:0000256" key="13">
    <source>
        <dbReference type="ARBA" id="ARBA00048321"/>
    </source>
</evidence>
<evidence type="ECO:0000259" key="15">
    <source>
        <dbReference type="PROSITE" id="PS51918"/>
    </source>
</evidence>
<keyword evidence="11 14" id="KW-0411">Iron-sulfur</keyword>
<evidence type="ECO:0000313" key="17">
    <source>
        <dbReference type="Proteomes" id="UP001055156"/>
    </source>
</evidence>
<dbReference type="Gene3D" id="3.20.20.70">
    <property type="entry name" value="Aldolase class I"/>
    <property type="match status" value="1"/>
</dbReference>
<evidence type="ECO:0000256" key="1">
    <source>
        <dbReference type="ARBA" id="ARBA00004496"/>
    </source>
</evidence>
<reference evidence="16" key="2">
    <citation type="submission" date="2021-08" db="EMBL/GenBank/DDBJ databases">
        <authorList>
            <person name="Tani A."/>
            <person name="Ola A."/>
            <person name="Ogura Y."/>
            <person name="Katsura K."/>
            <person name="Hayashi T."/>
        </authorList>
    </citation>
    <scope>NUCLEOTIDE SEQUENCE</scope>
    <source>
        <strain evidence="16">NBRC 15689</strain>
    </source>
</reference>
<dbReference type="EC" id="1.3.98.3" evidence="14"/>
<reference evidence="16" key="1">
    <citation type="journal article" date="2021" name="Front. Microbiol.">
        <title>Comprehensive Comparative Genomics and Phenotyping of Methylobacterium Species.</title>
        <authorList>
            <person name="Alessa O."/>
            <person name="Ogura Y."/>
            <person name="Fujitani Y."/>
            <person name="Takami H."/>
            <person name="Hayashi T."/>
            <person name="Sahin N."/>
            <person name="Tani A."/>
        </authorList>
    </citation>
    <scope>NUCLEOTIDE SEQUENCE</scope>
    <source>
        <strain evidence="16">NBRC 15689</strain>
    </source>
</reference>
<dbReference type="NCBIfam" id="TIGR00538">
    <property type="entry name" value="hemN"/>
    <property type="match status" value="1"/>
</dbReference>
<comment type="cofactor">
    <cofactor evidence="14">
        <name>[4Fe-4S] cluster</name>
        <dbReference type="ChEBI" id="CHEBI:49883"/>
    </cofactor>
    <text evidence="14">Binds 1 [4Fe-4S] cluster. The cluster is coordinated with 3 cysteines and an exchangeable S-adenosyl-L-methionine.</text>
</comment>
<evidence type="ECO:0000256" key="5">
    <source>
        <dbReference type="ARBA" id="ARBA00022485"/>
    </source>
</evidence>
<accession>A0ABQ4TB26</accession>
<dbReference type="Gene3D" id="1.10.10.920">
    <property type="match status" value="1"/>
</dbReference>
<sequence length="448" mass="47597">MNDELLARYDGLRLPRYTSYPTAPHFTEAVDGATRIAWLAALPEETDLSLYLHVPFCAALCLYCGCHTTVVRRYDPVAAYADLLVREIAMTAAAGAPRGPVTHLHWGGGTPTLLSGDDLRRVMRAIGRHFRLADAAEIAVEIDPRSPGDVDALAAIGVNRASLGVQSFDPKVQAAIGREQSFAQTRAAAERLRAAAIARLNLDLMYGLPHQSAESLAETTTRALALDPDRVSLFGYAHVPAMKRHQALLPAEALPDGPARLAQFEAAAACLSAAGYVRVGLDHFAKAADPLAAALEAGALRRNFQGYTTDAAPALLGFGASAISALPQGYAQNAATVPAYARLIEAGRVPTVRGLALTAEDRLRRAVIERLMCDFAVDLDAVCAEHGVATDLFATELARLDALCGDGLAHRDRKRIAVTEAGRPLVRVVAAVFDARLARAPATHAPAL</sequence>
<evidence type="ECO:0000256" key="7">
    <source>
        <dbReference type="ARBA" id="ARBA00022691"/>
    </source>
</evidence>
<comment type="similarity">
    <text evidence="3 14">Belongs to the anaerobic coproporphyrinogen-III oxidase family.</text>
</comment>
<dbReference type="RefSeq" id="WP_238312883.1">
    <property type="nucleotide sequence ID" value="NZ_BPQV01000012.1"/>
</dbReference>
<evidence type="ECO:0000256" key="12">
    <source>
        <dbReference type="ARBA" id="ARBA00023244"/>
    </source>
</evidence>
<organism evidence="16 17">
    <name type="scientific">Methylobacterium organophilum</name>
    <dbReference type="NCBI Taxonomy" id="410"/>
    <lineage>
        <taxon>Bacteria</taxon>
        <taxon>Pseudomonadati</taxon>
        <taxon>Pseudomonadota</taxon>
        <taxon>Alphaproteobacteria</taxon>
        <taxon>Hyphomicrobiales</taxon>
        <taxon>Methylobacteriaceae</taxon>
        <taxon>Methylobacterium</taxon>
    </lineage>
</organism>
<dbReference type="InterPro" id="IPR004558">
    <property type="entry name" value="Coprogen_oxidase_HemN"/>
</dbReference>
<keyword evidence="8 14" id="KW-0479">Metal-binding</keyword>
<dbReference type="SMART" id="SM00729">
    <property type="entry name" value="Elp3"/>
    <property type="match status" value="1"/>
</dbReference>
<keyword evidence="12 14" id="KW-0627">Porphyrin biosynthesis</keyword>
<keyword evidence="17" id="KW-1185">Reference proteome</keyword>
<evidence type="ECO:0000256" key="6">
    <source>
        <dbReference type="ARBA" id="ARBA00022490"/>
    </source>
</evidence>